<evidence type="ECO:0000313" key="10">
    <source>
        <dbReference type="EMBL" id="MEY8661787.1"/>
    </source>
</evidence>
<dbReference type="SUPFAM" id="SSF55874">
    <property type="entry name" value="ATPase domain of HSP90 chaperone/DNA topoisomerase II/histidine kinase"/>
    <property type="match status" value="1"/>
</dbReference>
<dbReference type="InterPro" id="IPR003661">
    <property type="entry name" value="HisK_dim/P_dom"/>
</dbReference>
<keyword evidence="8" id="KW-0472">Membrane</keyword>
<dbReference type="CDD" id="cd00075">
    <property type="entry name" value="HATPase"/>
    <property type="match status" value="1"/>
</dbReference>
<keyword evidence="5" id="KW-0808">Transferase</keyword>
<comment type="subcellular location">
    <subcellularLocation>
        <location evidence="2">Membrane</location>
    </subcellularLocation>
</comment>
<evidence type="ECO:0000313" key="11">
    <source>
        <dbReference type="Proteomes" id="UP001565236"/>
    </source>
</evidence>
<evidence type="ECO:0000256" key="2">
    <source>
        <dbReference type="ARBA" id="ARBA00004370"/>
    </source>
</evidence>
<dbReference type="GO" id="GO:0005524">
    <property type="term" value="F:ATP binding"/>
    <property type="evidence" value="ECO:0007669"/>
    <property type="project" value="UniProtKB-KW"/>
</dbReference>
<keyword evidence="4" id="KW-0597">Phosphoprotein</keyword>
<keyword evidence="8" id="KW-1133">Transmembrane helix</keyword>
<dbReference type="InterPro" id="IPR003594">
    <property type="entry name" value="HATPase_dom"/>
</dbReference>
<reference evidence="10 11" key="1">
    <citation type="submission" date="2024-03" db="EMBL/GenBank/DDBJ databases">
        <title>Mouse gut bacterial collection (mGBC) of GemPharmatech.</title>
        <authorList>
            <person name="He Y."/>
            <person name="Dong L."/>
            <person name="Wu D."/>
            <person name="Gao X."/>
            <person name="Lin Z."/>
        </authorList>
    </citation>
    <scope>NUCLEOTIDE SEQUENCE [LARGE SCALE GENOMIC DNA]</scope>
    <source>
        <strain evidence="10 11">15-30</strain>
    </source>
</reference>
<evidence type="ECO:0000256" key="5">
    <source>
        <dbReference type="ARBA" id="ARBA00022679"/>
    </source>
</evidence>
<name>A0ABV4DPU1_9LACO</name>
<dbReference type="CDD" id="cd00082">
    <property type="entry name" value="HisKA"/>
    <property type="match status" value="1"/>
</dbReference>
<protein>
    <recommendedName>
        <fullName evidence="3">histidine kinase</fullName>
        <ecNumber evidence="3">2.7.13.3</ecNumber>
    </recommendedName>
</protein>
<keyword evidence="6" id="KW-0418">Kinase</keyword>
<dbReference type="EMBL" id="JBCLUF010000006">
    <property type="protein sequence ID" value="MEY8661787.1"/>
    <property type="molecule type" value="Genomic_DNA"/>
</dbReference>
<dbReference type="RefSeq" id="WP_369940922.1">
    <property type="nucleotide sequence ID" value="NZ_JBCLUF010000006.1"/>
</dbReference>
<comment type="caution">
    <text evidence="10">The sequence shown here is derived from an EMBL/GenBank/DDBJ whole genome shotgun (WGS) entry which is preliminary data.</text>
</comment>
<dbReference type="Pfam" id="PF00512">
    <property type="entry name" value="HisKA"/>
    <property type="match status" value="1"/>
</dbReference>
<keyword evidence="10" id="KW-0067">ATP-binding</keyword>
<keyword evidence="8" id="KW-0812">Transmembrane</keyword>
<dbReference type="InterPro" id="IPR036097">
    <property type="entry name" value="HisK_dim/P_sf"/>
</dbReference>
<dbReference type="Proteomes" id="UP001565236">
    <property type="component" value="Unassembled WGS sequence"/>
</dbReference>
<dbReference type="SMART" id="SM00387">
    <property type="entry name" value="HATPase_c"/>
    <property type="match status" value="1"/>
</dbReference>
<feature type="transmembrane region" description="Helical" evidence="8">
    <location>
        <begin position="45"/>
        <end position="66"/>
    </location>
</feature>
<organism evidence="10 11">
    <name type="scientific">Ligilactobacillus faecis</name>
    <dbReference type="NCBI Taxonomy" id="762833"/>
    <lineage>
        <taxon>Bacteria</taxon>
        <taxon>Bacillati</taxon>
        <taxon>Bacillota</taxon>
        <taxon>Bacilli</taxon>
        <taxon>Lactobacillales</taxon>
        <taxon>Lactobacillaceae</taxon>
        <taxon>Ligilactobacillus</taxon>
    </lineage>
</organism>
<feature type="domain" description="Histidine kinase" evidence="9">
    <location>
        <begin position="247"/>
        <end position="461"/>
    </location>
</feature>
<dbReference type="InterPro" id="IPR050351">
    <property type="entry name" value="BphY/WalK/GraS-like"/>
</dbReference>
<dbReference type="PANTHER" id="PTHR45453:SF1">
    <property type="entry name" value="PHOSPHATE REGULON SENSOR PROTEIN PHOR"/>
    <property type="match status" value="1"/>
</dbReference>
<evidence type="ECO:0000256" key="1">
    <source>
        <dbReference type="ARBA" id="ARBA00000085"/>
    </source>
</evidence>
<accession>A0ABV4DPU1</accession>
<dbReference type="PROSITE" id="PS50109">
    <property type="entry name" value="HIS_KIN"/>
    <property type="match status" value="1"/>
</dbReference>
<dbReference type="InterPro" id="IPR004358">
    <property type="entry name" value="Sig_transdc_His_kin-like_C"/>
</dbReference>
<evidence type="ECO:0000256" key="4">
    <source>
        <dbReference type="ARBA" id="ARBA00022553"/>
    </source>
</evidence>
<evidence type="ECO:0000256" key="3">
    <source>
        <dbReference type="ARBA" id="ARBA00012438"/>
    </source>
</evidence>
<evidence type="ECO:0000256" key="7">
    <source>
        <dbReference type="ARBA" id="ARBA00023012"/>
    </source>
</evidence>
<dbReference type="PRINTS" id="PR00344">
    <property type="entry name" value="BCTRLSENSOR"/>
</dbReference>
<proteinExistence type="predicted"/>
<gene>
    <name evidence="10" type="ORF">AALT52_02600</name>
</gene>
<dbReference type="EC" id="2.7.13.3" evidence="3"/>
<dbReference type="PANTHER" id="PTHR45453">
    <property type="entry name" value="PHOSPHATE REGULON SENSOR PROTEIN PHOR"/>
    <property type="match status" value="1"/>
</dbReference>
<feature type="transmembrane region" description="Helical" evidence="8">
    <location>
        <begin position="12"/>
        <end position="33"/>
    </location>
</feature>
<evidence type="ECO:0000256" key="6">
    <source>
        <dbReference type="ARBA" id="ARBA00022777"/>
    </source>
</evidence>
<dbReference type="Gene3D" id="3.30.565.10">
    <property type="entry name" value="Histidine kinase-like ATPase, C-terminal domain"/>
    <property type="match status" value="1"/>
</dbReference>
<keyword evidence="11" id="KW-1185">Reference proteome</keyword>
<keyword evidence="7" id="KW-0902">Two-component regulatory system</keyword>
<comment type="catalytic activity">
    <reaction evidence="1">
        <text>ATP + protein L-histidine = ADP + protein N-phospho-L-histidine.</text>
        <dbReference type="EC" id="2.7.13.3"/>
    </reaction>
</comment>
<evidence type="ECO:0000256" key="8">
    <source>
        <dbReference type="SAM" id="Phobius"/>
    </source>
</evidence>
<keyword evidence="10" id="KW-0547">Nucleotide-binding</keyword>
<dbReference type="Gene3D" id="3.30.450.20">
    <property type="entry name" value="PAS domain"/>
    <property type="match status" value="1"/>
</dbReference>
<evidence type="ECO:0000259" key="9">
    <source>
        <dbReference type="PROSITE" id="PS50109"/>
    </source>
</evidence>
<dbReference type="Gene3D" id="1.10.287.130">
    <property type="match status" value="1"/>
</dbReference>
<sequence>MEKKKLWSDHLFRYFWYALAELMLVVAIYGVIFHEHFWAVWRKEGVAWILLAIVIVSGGNFLIFEYQKRERQKSSRLLEQKLEELIIGRPSRHVLLNPADEYYELAKQVNRLQSKQRQRNRRFEQQGRDYLTLLHSLKGGVAVFDQNKQLNLTNHVFRNELQSMIEPLGKPFYLIFLDAKLIALTEKVYQTKQDQHTLWYDRGRDSWFDVQFIYVPLSSSHYSVMVIFNDITNTKRLEQKQRDFMANASHELRTPLTAIQGFSETLLDGALADEATARDFLEIILAQSNHLKELIDDISALAKDDPQAELQLTQLQIADLCQQLLAGYTAQIEAKKLTVMLEIEPGLKVTTDRRYLQHIMTNLFQNAIRYNTLGGQIKIVAKKAETTWSLAVTNTGPAIKETDKAKIFDRFYRAESSHTTKGSGLGLSIVKESVQILRGKITVMSAENKPTCFEVTLPLDENYLKIKKDNEYYEKEIISFK</sequence>
<dbReference type="SMART" id="SM00388">
    <property type="entry name" value="HisKA"/>
    <property type="match status" value="1"/>
</dbReference>
<dbReference type="SUPFAM" id="SSF47384">
    <property type="entry name" value="Homodimeric domain of signal transducing histidine kinase"/>
    <property type="match status" value="1"/>
</dbReference>
<dbReference type="Pfam" id="PF02518">
    <property type="entry name" value="HATPase_c"/>
    <property type="match status" value="1"/>
</dbReference>
<dbReference type="InterPro" id="IPR036890">
    <property type="entry name" value="HATPase_C_sf"/>
</dbReference>
<dbReference type="InterPro" id="IPR005467">
    <property type="entry name" value="His_kinase_dom"/>
</dbReference>